<dbReference type="OrthoDB" id="371463at2759"/>
<evidence type="ECO:0000259" key="10">
    <source>
        <dbReference type="Pfam" id="PF01217"/>
    </source>
</evidence>
<dbReference type="PIRSF" id="PIRSF015588">
    <property type="entry name" value="AP_complex_sigma"/>
    <property type="match status" value="1"/>
</dbReference>
<sequence>MAIRYIILLSRQGKVRLTKWYTAIPQKDRLKIIRELTAIVLSRRAKMCNVLEYKDSKLIYRRYASLFFVAGIDNNDNELLSLEIIHRYVEQMDKSYGNVCELDIIYDFERALSILDQLIVNGEIIESSKTSVLKTMAQQQQLETTDELDDYFA</sequence>
<dbReference type="CDD" id="cd14831">
    <property type="entry name" value="AP1_sigma"/>
    <property type="match status" value="1"/>
</dbReference>
<gene>
    <name evidence="11" type="ORF">PACTADRAFT_49689</name>
</gene>
<dbReference type="InterPro" id="IPR022775">
    <property type="entry name" value="AP_mu_sigma_su"/>
</dbReference>
<name>A0A1E4TX57_PACTA</name>
<keyword evidence="5 9" id="KW-0653">Protein transport</keyword>
<reference evidence="12" key="1">
    <citation type="submission" date="2016-05" db="EMBL/GenBank/DDBJ databases">
        <title>Comparative genomics of biotechnologically important yeasts.</title>
        <authorList>
            <consortium name="DOE Joint Genome Institute"/>
            <person name="Riley R."/>
            <person name="Haridas S."/>
            <person name="Wolfe K.H."/>
            <person name="Lopes M.R."/>
            <person name="Hittinger C.T."/>
            <person name="Goker M."/>
            <person name="Salamov A."/>
            <person name="Wisecaver J."/>
            <person name="Long T.M."/>
            <person name="Aerts A.L."/>
            <person name="Barry K."/>
            <person name="Choi C."/>
            <person name="Clum A."/>
            <person name="Coughlan A.Y."/>
            <person name="Deshpande S."/>
            <person name="Douglass A.P."/>
            <person name="Hanson S.J."/>
            <person name="Klenk H.-P."/>
            <person name="Labutti K."/>
            <person name="Lapidus A."/>
            <person name="Lindquist E."/>
            <person name="Lipzen A."/>
            <person name="Meier-Kolthoff J.P."/>
            <person name="Ohm R.A."/>
            <person name="Otillar R.P."/>
            <person name="Pangilinan J."/>
            <person name="Peng Y."/>
            <person name="Rokas A."/>
            <person name="Rosa C.A."/>
            <person name="Scheuner C."/>
            <person name="Sibirny A.A."/>
            <person name="Slot J.C."/>
            <person name="Stielow J.B."/>
            <person name="Sun H."/>
            <person name="Kurtzman C.P."/>
            <person name="Blackwell M."/>
            <person name="Grigoriev I.V."/>
            <person name="Jeffries T.W."/>
        </authorList>
    </citation>
    <scope>NUCLEOTIDE SEQUENCE [LARGE SCALE GENOMIC DNA]</scope>
    <source>
        <strain evidence="12">NRRL Y-2460</strain>
    </source>
</reference>
<feature type="domain" description="AP complex mu/sigma subunit" evidence="10">
    <location>
        <begin position="3"/>
        <end position="142"/>
    </location>
</feature>
<dbReference type="GO" id="GO:0006896">
    <property type="term" value="P:Golgi to vacuole transport"/>
    <property type="evidence" value="ECO:0007669"/>
    <property type="project" value="EnsemblFungi"/>
</dbReference>
<keyword evidence="8" id="KW-0968">Cytoplasmic vesicle</keyword>
<protein>
    <recommendedName>
        <fullName evidence="9">AP complex subunit sigma</fullName>
    </recommendedName>
</protein>
<evidence type="ECO:0000256" key="6">
    <source>
        <dbReference type="ARBA" id="ARBA00023034"/>
    </source>
</evidence>
<evidence type="ECO:0000256" key="8">
    <source>
        <dbReference type="ARBA" id="ARBA00023329"/>
    </source>
</evidence>
<dbReference type="Proteomes" id="UP000094236">
    <property type="component" value="Unassembled WGS sequence"/>
</dbReference>
<evidence type="ECO:0000256" key="5">
    <source>
        <dbReference type="ARBA" id="ARBA00022927"/>
    </source>
</evidence>
<dbReference type="InterPro" id="IPR011012">
    <property type="entry name" value="Longin-like_dom_sf"/>
</dbReference>
<organism evidence="11 12">
    <name type="scientific">Pachysolen tannophilus NRRL Y-2460</name>
    <dbReference type="NCBI Taxonomy" id="669874"/>
    <lineage>
        <taxon>Eukaryota</taxon>
        <taxon>Fungi</taxon>
        <taxon>Dikarya</taxon>
        <taxon>Ascomycota</taxon>
        <taxon>Saccharomycotina</taxon>
        <taxon>Pichiomycetes</taxon>
        <taxon>Pachysolenaceae</taxon>
        <taxon>Pachysolen</taxon>
    </lineage>
</organism>
<evidence type="ECO:0000256" key="1">
    <source>
        <dbReference type="ARBA" id="ARBA00004555"/>
    </source>
</evidence>
<keyword evidence="4 9" id="KW-0813">Transport</keyword>
<keyword evidence="12" id="KW-1185">Reference proteome</keyword>
<evidence type="ECO:0000313" key="12">
    <source>
        <dbReference type="Proteomes" id="UP000094236"/>
    </source>
</evidence>
<dbReference type="GO" id="GO:0035615">
    <property type="term" value="F:clathrin adaptor activity"/>
    <property type="evidence" value="ECO:0007669"/>
    <property type="project" value="InterPro"/>
</dbReference>
<evidence type="ECO:0000313" key="11">
    <source>
        <dbReference type="EMBL" id="ODV96326.1"/>
    </source>
</evidence>
<dbReference type="PANTHER" id="PTHR11753">
    <property type="entry name" value="ADAPTOR COMPLEXES SMALL SUBUNIT FAMILY"/>
    <property type="match status" value="1"/>
</dbReference>
<dbReference type="GO" id="GO:0030121">
    <property type="term" value="C:AP-1 adaptor complex"/>
    <property type="evidence" value="ECO:0007669"/>
    <property type="project" value="EnsemblFungi"/>
</dbReference>
<evidence type="ECO:0000256" key="4">
    <source>
        <dbReference type="ARBA" id="ARBA00022448"/>
    </source>
</evidence>
<evidence type="ECO:0000256" key="7">
    <source>
        <dbReference type="ARBA" id="ARBA00023136"/>
    </source>
</evidence>
<comment type="similarity">
    <text evidence="3 9">Belongs to the adaptor complexes small subunit family.</text>
</comment>
<dbReference type="AlphaFoldDB" id="A0A1E4TX57"/>
<evidence type="ECO:0000256" key="2">
    <source>
        <dbReference type="ARBA" id="ARBA00004640"/>
    </source>
</evidence>
<dbReference type="GO" id="GO:0005829">
    <property type="term" value="C:cytosol"/>
    <property type="evidence" value="ECO:0007669"/>
    <property type="project" value="GOC"/>
</dbReference>
<dbReference type="InterPro" id="IPR016635">
    <property type="entry name" value="AP_complex_ssu"/>
</dbReference>
<dbReference type="STRING" id="669874.A0A1E4TX57"/>
<dbReference type="GO" id="GO:0006886">
    <property type="term" value="P:intracellular protein transport"/>
    <property type="evidence" value="ECO:0007669"/>
    <property type="project" value="UniProtKB-UniRule"/>
</dbReference>
<keyword evidence="6" id="KW-0333">Golgi apparatus</keyword>
<comment type="subcellular location">
    <subcellularLocation>
        <location evidence="2">Cytoplasmic vesicle</location>
        <location evidence="2">Clathrin-coated vesicle membrane</location>
    </subcellularLocation>
    <subcellularLocation>
        <location evidence="1">Golgi apparatus</location>
    </subcellularLocation>
</comment>
<dbReference type="GO" id="GO:0048203">
    <property type="term" value="P:vesicle targeting, trans-Golgi to endosome"/>
    <property type="evidence" value="ECO:0007669"/>
    <property type="project" value="EnsemblFungi"/>
</dbReference>
<evidence type="ECO:0000256" key="9">
    <source>
        <dbReference type="PIRNR" id="PIRNR015588"/>
    </source>
</evidence>
<dbReference type="EMBL" id="KV454013">
    <property type="protein sequence ID" value="ODV96326.1"/>
    <property type="molecule type" value="Genomic_DNA"/>
</dbReference>
<accession>A0A1E4TX57</accession>
<dbReference type="FunFam" id="3.30.450.60:FF:000007">
    <property type="entry name" value="AP complex subunit sigma"/>
    <property type="match status" value="1"/>
</dbReference>
<dbReference type="InterPro" id="IPR044733">
    <property type="entry name" value="AP1_sigma"/>
</dbReference>
<proteinExistence type="inferred from homology"/>
<dbReference type="Gene3D" id="3.30.450.60">
    <property type="match status" value="1"/>
</dbReference>
<evidence type="ECO:0000256" key="3">
    <source>
        <dbReference type="ARBA" id="ARBA00006972"/>
    </source>
</evidence>
<keyword evidence="7 9" id="KW-0472">Membrane</keyword>
<dbReference type="SUPFAM" id="SSF64356">
    <property type="entry name" value="SNARE-like"/>
    <property type="match status" value="1"/>
</dbReference>
<dbReference type="Pfam" id="PF01217">
    <property type="entry name" value="Clat_adaptor_s"/>
    <property type="match status" value="1"/>
</dbReference>